<sequence>MVTPSNRSALVVVTQSNPSVEAVIVSTGEVEEGVVLQEESCPAVIVEEVPNPQVEECYSAQVLVYDDETYLMQDVAEEQEVVTEVADTGESAHFILYV</sequence>
<reference evidence="7" key="1">
    <citation type="submission" date="2019-06" db="EMBL/GenBank/DDBJ databases">
        <authorList>
            <consortium name="Wellcome Sanger Institute Data Sharing"/>
        </authorList>
    </citation>
    <scope>NUCLEOTIDE SEQUENCE [LARGE SCALE GENOMIC DNA]</scope>
</reference>
<dbReference type="GO" id="GO:0005634">
    <property type="term" value="C:nucleus"/>
    <property type="evidence" value="ECO:0007669"/>
    <property type="project" value="UniProtKB-SubCell"/>
</dbReference>
<reference evidence="7" key="3">
    <citation type="submission" date="2025-09" db="UniProtKB">
        <authorList>
            <consortium name="Ensembl"/>
        </authorList>
    </citation>
    <scope>IDENTIFICATION</scope>
</reference>
<evidence type="ECO:0000259" key="6">
    <source>
        <dbReference type="Pfam" id="PF12310"/>
    </source>
</evidence>
<keyword evidence="5" id="KW-0539">Nucleus</keyword>
<accession>A0A672YIE6</accession>
<keyword evidence="8" id="KW-1185">Reference proteome</keyword>
<evidence type="ECO:0000256" key="3">
    <source>
        <dbReference type="ARBA" id="ARBA00023015"/>
    </source>
</evidence>
<dbReference type="Proteomes" id="UP000472271">
    <property type="component" value="Chromosome 10"/>
</dbReference>
<evidence type="ECO:0000313" key="8">
    <source>
        <dbReference type="Proteomes" id="UP000472271"/>
    </source>
</evidence>
<evidence type="ECO:0000256" key="2">
    <source>
        <dbReference type="ARBA" id="ARBA00022553"/>
    </source>
</evidence>
<dbReference type="AlphaFoldDB" id="A0A672YIE6"/>
<dbReference type="InterPro" id="IPR022084">
    <property type="entry name" value="TF_Elf_N"/>
</dbReference>
<reference evidence="7" key="2">
    <citation type="submission" date="2025-08" db="UniProtKB">
        <authorList>
            <consortium name="Ensembl"/>
        </authorList>
    </citation>
    <scope>IDENTIFICATION</scope>
</reference>
<keyword evidence="3" id="KW-0805">Transcription regulation</keyword>
<evidence type="ECO:0000256" key="5">
    <source>
        <dbReference type="ARBA" id="ARBA00023242"/>
    </source>
</evidence>
<feature type="domain" description="Transcription factor Elf N-terminal" evidence="6">
    <location>
        <begin position="11"/>
        <end position="88"/>
    </location>
</feature>
<keyword evidence="2" id="KW-0597">Phosphoprotein</keyword>
<organism evidence="7 8">
    <name type="scientific">Sphaeramia orbicularis</name>
    <name type="common">orbiculate cardinalfish</name>
    <dbReference type="NCBI Taxonomy" id="375764"/>
    <lineage>
        <taxon>Eukaryota</taxon>
        <taxon>Metazoa</taxon>
        <taxon>Chordata</taxon>
        <taxon>Craniata</taxon>
        <taxon>Vertebrata</taxon>
        <taxon>Euteleostomi</taxon>
        <taxon>Actinopterygii</taxon>
        <taxon>Neopterygii</taxon>
        <taxon>Teleostei</taxon>
        <taxon>Neoteleostei</taxon>
        <taxon>Acanthomorphata</taxon>
        <taxon>Gobiaria</taxon>
        <taxon>Kurtiformes</taxon>
        <taxon>Apogonoidei</taxon>
        <taxon>Apogonidae</taxon>
        <taxon>Apogoninae</taxon>
        <taxon>Sphaeramia</taxon>
    </lineage>
</organism>
<keyword evidence="4" id="KW-0804">Transcription</keyword>
<comment type="subcellular location">
    <subcellularLocation>
        <location evidence="1">Nucleus</location>
    </subcellularLocation>
</comment>
<dbReference type="Ensembl" id="ENSSORT00005004439.1">
    <property type="protein sequence ID" value="ENSSORP00005004308.1"/>
    <property type="gene ID" value="ENSSORG00005002614.1"/>
</dbReference>
<dbReference type="InParanoid" id="A0A672YIE6"/>
<dbReference type="Pfam" id="PF12310">
    <property type="entry name" value="Elf-1_N"/>
    <property type="match status" value="1"/>
</dbReference>
<dbReference type="GO" id="GO:0045893">
    <property type="term" value="P:positive regulation of DNA-templated transcription"/>
    <property type="evidence" value="ECO:0007669"/>
    <property type="project" value="UniProtKB-ARBA"/>
</dbReference>
<evidence type="ECO:0000256" key="1">
    <source>
        <dbReference type="ARBA" id="ARBA00004123"/>
    </source>
</evidence>
<name>A0A672YIE6_9TELE</name>
<evidence type="ECO:0000256" key="4">
    <source>
        <dbReference type="ARBA" id="ARBA00023163"/>
    </source>
</evidence>
<evidence type="ECO:0000313" key="7">
    <source>
        <dbReference type="Ensembl" id="ENSSORP00005004308.1"/>
    </source>
</evidence>
<proteinExistence type="predicted"/>
<protein>
    <recommendedName>
        <fullName evidence="6">Transcription factor Elf N-terminal domain-containing protein</fullName>
    </recommendedName>
</protein>